<reference evidence="2 3" key="1">
    <citation type="journal article" date="2019" name="Nat. Ecol. Evol.">
        <title>Megaphylogeny resolves global patterns of mushroom evolution.</title>
        <authorList>
            <person name="Varga T."/>
            <person name="Krizsan K."/>
            <person name="Foldi C."/>
            <person name="Dima B."/>
            <person name="Sanchez-Garcia M."/>
            <person name="Sanchez-Ramirez S."/>
            <person name="Szollosi G.J."/>
            <person name="Szarkandi J.G."/>
            <person name="Papp V."/>
            <person name="Albert L."/>
            <person name="Andreopoulos W."/>
            <person name="Angelini C."/>
            <person name="Antonin V."/>
            <person name="Barry K.W."/>
            <person name="Bougher N.L."/>
            <person name="Buchanan P."/>
            <person name="Buyck B."/>
            <person name="Bense V."/>
            <person name="Catcheside P."/>
            <person name="Chovatia M."/>
            <person name="Cooper J."/>
            <person name="Damon W."/>
            <person name="Desjardin D."/>
            <person name="Finy P."/>
            <person name="Geml J."/>
            <person name="Haridas S."/>
            <person name="Hughes K."/>
            <person name="Justo A."/>
            <person name="Karasinski D."/>
            <person name="Kautmanova I."/>
            <person name="Kiss B."/>
            <person name="Kocsube S."/>
            <person name="Kotiranta H."/>
            <person name="LaButti K.M."/>
            <person name="Lechner B.E."/>
            <person name="Liimatainen K."/>
            <person name="Lipzen A."/>
            <person name="Lukacs Z."/>
            <person name="Mihaltcheva S."/>
            <person name="Morgado L.N."/>
            <person name="Niskanen T."/>
            <person name="Noordeloos M.E."/>
            <person name="Ohm R.A."/>
            <person name="Ortiz-Santana B."/>
            <person name="Ovrebo C."/>
            <person name="Racz N."/>
            <person name="Riley R."/>
            <person name="Savchenko A."/>
            <person name="Shiryaev A."/>
            <person name="Soop K."/>
            <person name="Spirin V."/>
            <person name="Szebenyi C."/>
            <person name="Tomsovsky M."/>
            <person name="Tulloss R.E."/>
            <person name="Uehling J."/>
            <person name="Grigoriev I.V."/>
            <person name="Vagvolgyi C."/>
            <person name="Papp T."/>
            <person name="Martin F.M."/>
            <person name="Miettinen O."/>
            <person name="Hibbett D.S."/>
            <person name="Nagy L.G."/>
        </authorList>
    </citation>
    <scope>NUCLEOTIDE SEQUENCE [LARGE SCALE GENOMIC DNA]</scope>
    <source>
        <strain evidence="2 3">CBS 121175</strain>
    </source>
</reference>
<feature type="compositionally biased region" description="Polar residues" evidence="1">
    <location>
        <begin position="59"/>
        <end position="68"/>
    </location>
</feature>
<feature type="region of interest" description="Disordered" evidence="1">
    <location>
        <begin position="1"/>
        <end position="25"/>
    </location>
</feature>
<organism evidence="2 3">
    <name type="scientific">Coprinopsis marcescibilis</name>
    <name type="common">Agaric fungus</name>
    <name type="synonym">Psathyrella marcescibilis</name>
    <dbReference type="NCBI Taxonomy" id="230819"/>
    <lineage>
        <taxon>Eukaryota</taxon>
        <taxon>Fungi</taxon>
        <taxon>Dikarya</taxon>
        <taxon>Basidiomycota</taxon>
        <taxon>Agaricomycotina</taxon>
        <taxon>Agaricomycetes</taxon>
        <taxon>Agaricomycetidae</taxon>
        <taxon>Agaricales</taxon>
        <taxon>Agaricineae</taxon>
        <taxon>Psathyrellaceae</taxon>
        <taxon>Coprinopsis</taxon>
    </lineage>
</organism>
<proteinExistence type="predicted"/>
<name>A0A5C3KVY0_COPMA</name>
<evidence type="ECO:0000313" key="2">
    <source>
        <dbReference type="EMBL" id="TFK24003.1"/>
    </source>
</evidence>
<evidence type="ECO:0000256" key="1">
    <source>
        <dbReference type="SAM" id="MobiDB-lite"/>
    </source>
</evidence>
<dbReference type="OrthoDB" id="112749at2759"/>
<dbReference type="Proteomes" id="UP000307440">
    <property type="component" value="Unassembled WGS sequence"/>
</dbReference>
<evidence type="ECO:0000313" key="3">
    <source>
        <dbReference type="Proteomes" id="UP000307440"/>
    </source>
</evidence>
<feature type="compositionally biased region" description="Acidic residues" evidence="1">
    <location>
        <begin position="1"/>
        <end position="15"/>
    </location>
</feature>
<dbReference type="AlphaFoldDB" id="A0A5C3KVY0"/>
<dbReference type="PANTHER" id="PTHR34204:SF2">
    <property type="entry name" value="RNA-BINDING ASCH DOMAIN PROTEIN"/>
    <property type="match status" value="1"/>
</dbReference>
<dbReference type="EMBL" id="ML210208">
    <property type="protein sequence ID" value="TFK24003.1"/>
    <property type="molecule type" value="Genomic_DNA"/>
</dbReference>
<dbReference type="PANTHER" id="PTHR34204">
    <property type="entry name" value="RNA-BINDING ASCH DOMAIN PROTEIN"/>
    <property type="match status" value="1"/>
</dbReference>
<feature type="region of interest" description="Disordered" evidence="1">
    <location>
        <begin position="59"/>
        <end position="91"/>
    </location>
</feature>
<keyword evidence="3" id="KW-1185">Reference proteome</keyword>
<accession>A0A5C3KVY0</accession>
<sequence length="302" mass="33083">MSNIVTDDEIMEPEDGAPQATEVPTILKDPYCHGLEEIPTASKERSRVAAYLQRITGAGSSDLASSCGSEEAEEESTAPATTSPIDPTSPLFTHLEQGLALTTGSALGSAPPSTSSCLQAFLHISRPKAGLTAGARAWSKHAHRSHSAVPSNAKEQAAQRLQDGWWGPTPSGPVAKINERAVELFWRILNGATWRNLHWLPHEVLVYEIRVPEGYGMRWSQDRGKLLEGDEQEFPWVFRGFVEPMMENGHELGWRHAPINNGGTHASGLDWIDRQELCEIHQCRSQAAYPSEAADDSYLLAP</sequence>
<protein>
    <submittedName>
        <fullName evidence="2">Uncharacterized protein</fullName>
    </submittedName>
</protein>
<gene>
    <name evidence="2" type="ORF">FA15DRAFT_756849</name>
</gene>